<proteinExistence type="predicted"/>
<dbReference type="EMBL" id="JAXCGZ010004527">
    <property type="protein sequence ID" value="KAK7081695.1"/>
    <property type="molecule type" value="Genomic_DNA"/>
</dbReference>
<sequence length="688" mass="76086">MYMDSGKLNCTAVLEPLLPCYPCPVKEFPPNVLGRPWQKVVKKLQKQLLEKAQHIRNEEEKIKQELGLGGMNPLMNSPQKFIIMQSCSTGAPISIPVNFTAIAPLPRSTASADTVNSSLFGSCTSSVTFMDNNTQPCIPSSPSKEKENKTAVSRYETSVGDIRPKPVEMGIDNECTKWKLGSKDVNQRRRTLKSHSLSSSVNNSPHSDDNDSVCVSRSSSDSDNDVGSEKALNNDVFIEQEFTEDVTASDARDGKNLLDVGTSKLAETSGEKSELSDNTLKSRINCPSLLNTPEKQINTPNVKELSVSLLASPLIAFPAAGFSVVSPNKITSGQVASSLQKPIQSFIINNLKVHSGKEASSFDMNTNTNTIENEVTNTCTQNIVIHRTPLKNFNVLSGNNSSSNIANDTLVTSVYQSPILSSNIDGLSNMGMIINMSPQKPIAPLRKISPAKVLRSSLKTSPMKKVTPILRKYRHRKTIRCSSTKLSPILPKAIVTTPQKMRRTRSSAQRKLAPKTSKGNASVVASQASCITESNEKDHLIQMDEEPVLKSNASGQQNHSKEEGNRLEEEYEEDYLEEEEEEEEEEEDLEAAQQREEHLAALLKASSTIVGKRGDKISGGYMGHERRLNKQQRRLQARITALSIVQDSFDKDNCKFRQYQHVQYLSFSIKLIEIERILHNIPSVKLVN</sequence>
<dbReference type="Proteomes" id="UP001381693">
    <property type="component" value="Unassembled WGS sequence"/>
</dbReference>
<evidence type="ECO:0000313" key="2">
    <source>
        <dbReference type="EMBL" id="KAK7081695.1"/>
    </source>
</evidence>
<keyword evidence="3" id="KW-1185">Reference proteome</keyword>
<evidence type="ECO:0000256" key="1">
    <source>
        <dbReference type="SAM" id="MobiDB-lite"/>
    </source>
</evidence>
<feature type="compositionally biased region" description="Acidic residues" evidence="1">
    <location>
        <begin position="569"/>
        <end position="590"/>
    </location>
</feature>
<name>A0AAN8XP56_HALRR</name>
<gene>
    <name evidence="2" type="ORF">SK128_025084</name>
</gene>
<organism evidence="2 3">
    <name type="scientific">Halocaridina rubra</name>
    <name type="common">Hawaiian red shrimp</name>
    <dbReference type="NCBI Taxonomy" id="373956"/>
    <lineage>
        <taxon>Eukaryota</taxon>
        <taxon>Metazoa</taxon>
        <taxon>Ecdysozoa</taxon>
        <taxon>Arthropoda</taxon>
        <taxon>Crustacea</taxon>
        <taxon>Multicrustacea</taxon>
        <taxon>Malacostraca</taxon>
        <taxon>Eumalacostraca</taxon>
        <taxon>Eucarida</taxon>
        <taxon>Decapoda</taxon>
        <taxon>Pleocyemata</taxon>
        <taxon>Caridea</taxon>
        <taxon>Atyoidea</taxon>
        <taxon>Atyidae</taxon>
        <taxon>Halocaridina</taxon>
    </lineage>
</organism>
<feature type="region of interest" description="Disordered" evidence="1">
    <location>
        <begin position="135"/>
        <end position="158"/>
    </location>
</feature>
<comment type="caution">
    <text evidence="2">The sequence shown here is derived from an EMBL/GenBank/DDBJ whole genome shotgun (WGS) entry which is preliminary data.</text>
</comment>
<feature type="region of interest" description="Disordered" evidence="1">
    <location>
        <begin position="548"/>
        <end position="593"/>
    </location>
</feature>
<feature type="region of interest" description="Disordered" evidence="1">
    <location>
        <begin position="495"/>
        <end position="524"/>
    </location>
</feature>
<protein>
    <submittedName>
        <fullName evidence="2">Uncharacterized protein</fullName>
    </submittedName>
</protein>
<feature type="compositionally biased region" description="Low complexity" evidence="1">
    <location>
        <begin position="212"/>
        <end position="221"/>
    </location>
</feature>
<feature type="compositionally biased region" description="Low complexity" evidence="1">
    <location>
        <begin position="194"/>
        <end position="205"/>
    </location>
</feature>
<dbReference type="AlphaFoldDB" id="A0AAN8XP56"/>
<feature type="compositionally biased region" description="Basic and acidic residues" evidence="1">
    <location>
        <begin position="559"/>
        <end position="568"/>
    </location>
</feature>
<evidence type="ECO:0000313" key="3">
    <source>
        <dbReference type="Proteomes" id="UP001381693"/>
    </source>
</evidence>
<accession>A0AAN8XP56</accession>
<reference evidence="2 3" key="1">
    <citation type="submission" date="2023-11" db="EMBL/GenBank/DDBJ databases">
        <title>Halocaridina rubra genome assembly.</title>
        <authorList>
            <person name="Smith C."/>
        </authorList>
    </citation>
    <scope>NUCLEOTIDE SEQUENCE [LARGE SCALE GENOMIC DNA]</scope>
    <source>
        <strain evidence="2">EP-1</strain>
        <tissue evidence="2">Whole</tissue>
    </source>
</reference>
<feature type="region of interest" description="Disordered" evidence="1">
    <location>
        <begin position="186"/>
        <end position="232"/>
    </location>
</feature>